<feature type="coiled-coil region" evidence="1">
    <location>
        <begin position="46"/>
        <end position="101"/>
    </location>
</feature>
<feature type="compositionally biased region" description="Polar residues" evidence="2">
    <location>
        <begin position="367"/>
        <end position="387"/>
    </location>
</feature>
<reference evidence="4 5" key="1">
    <citation type="journal article" date="2014" name="PLoS ONE">
        <title>Global Analysis of Gene Expression Profiles in Physic Nut (Jatropha curcas L.) Seedlings Exposed to Salt Stress.</title>
        <authorList>
            <person name="Zhang L."/>
            <person name="Zhang C."/>
            <person name="Wu P."/>
            <person name="Chen Y."/>
            <person name="Li M."/>
            <person name="Jiang H."/>
            <person name="Wu G."/>
        </authorList>
    </citation>
    <scope>NUCLEOTIDE SEQUENCE [LARGE SCALE GENOMIC DNA]</scope>
    <source>
        <strain evidence="5">cv. GZQX0401</strain>
        <tissue evidence="4">Young leaves</tissue>
    </source>
</reference>
<gene>
    <name evidence="4" type="ORF">JCGZ_10748</name>
</gene>
<keyword evidence="1" id="KW-0175">Coiled coil</keyword>
<feature type="compositionally biased region" description="Basic and acidic residues" evidence="2">
    <location>
        <begin position="388"/>
        <end position="401"/>
    </location>
</feature>
<dbReference type="AlphaFoldDB" id="A0A067LEW5"/>
<dbReference type="OrthoDB" id="852027at2759"/>
<dbReference type="EMBL" id="KK914200">
    <property type="protein sequence ID" value="KDP47021.1"/>
    <property type="molecule type" value="Genomic_DNA"/>
</dbReference>
<accession>A0A067LEW5</accession>
<dbReference type="InterPro" id="IPR005162">
    <property type="entry name" value="Retrotrans_gag_dom"/>
</dbReference>
<dbReference type="Pfam" id="PF03732">
    <property type="entry name" value="Retrotrans_gag"/>
    <property type="match status" value="1"/>
</dbReference>
<feature type="compositionally biased region" description="Basic and acidic residues" evidence="2">
    <location>
        <begin position="436"/>
        <end position="445"/>
    </location>
</feature>
<dbReference type="SUPFAM" id="SSF57997">
    <property type="entry name" value="Tropomyosin"/>
    <property type="match status" value="1"/>
</dbReference>
<evidence type="ECO:0000256" key="2">
    <source>
        <dbReference type="SAM" id="MobiDB-lite"/>
    </source>
</evidence>
<evidence type="ECO:0000313" key="5">
    <source>
        <dbReference type="Proteomes" id="UP000027138"/>
    </source>
</evidence>
<name>A0A067LEW5_JATCU</name>
<evidence type="ECO:0000259" key="3">
    <source>
        <dbReference type="Pfam" id="PF03732"/>
    </source>
</evidence>
<evidence type="ECO:0000313" key="4">
    <source>
        <dbReference type="EMBL" id="KDP47021.1"/>
    </source>
</evidence>
<evidence type="ECO:0000256" key="1">
    <source>
        <dbReference type="SAM" id="Coils"/>
    </source>
</evidence>
<feature type="region of interest" description="Disordered" evidence="2">
    <location>
        <begin position="422"/>
        <end position="445"/>
    </location>
</feature>
<proteinExistence type="predicted"/>
<dbReference type="KEGG" id="jcu:105635940"/>
<feature type="domain" description="Retrotransposon gag" evidence="3">
    <location>
        <begin position="212"/>
        <end position="308"/>
    </location>
</feature>
<sequence>MSKTARIKALERRVDEIVTLMNHNKVVGESTSNTVINQHDLRETRIESLEEKLRVIETTLSELAHSKQQLTLALATQGGEASNTTKRIDRLETRISKLEGLPSKLEATHKDFCEYVKSIVEEVQTKVQSFSTELAKVTGIMNEFAEIKGKVNLLVAAAGNTSGPTQDFVRIEIPEPSPFKGIRDAREVDNFLFDIEAYFEAINYHSNEQRLKLVPMYLIDDGKLWWRGKVKEMKSGRITIKTWEEFCQVLRSSFYPTNVSYNARRKLSELQHTDSIREYVRNFSHIMLEIPNMSEIDKLFNFMCGLQPWAEESLNNMGVKDLNSAMIAAESLGDYRWNNSKRKFNQSVSGENCPSKWAKPSSGVADQGNSSPNKGENAQRKFITTTPENKKSSNPCEERSNSKALGGGFTRLIKCFICKGPHKLSECPGRAAPPRSKAEDGKIKT</sequence>
<organism evidence="4 5">
    <name type="scientific">Jatropha curcas</name>
    <name type="common">Barbados nut</name>
    <dbReference type="NCBI Taxonomy" id="180498"/>
    <lineage>
        <taxon>Eukaryota</taxon>
        <taxon>Viridiplantae</taxon>
        <taxon>Streptophyta</taxon>
        <taxon>Embryophyta</taxon>
        <taxon>Tracheophyta</taxon>
        <taxon>Spermatophyta</taxon>
        <taxon>Magnoliopsida</taxon>
        <taxon>eudicotyledons</taxon>
        <taxon>Gunneridae</taxon>
        <taxon>Pentapetalae</taxon>
        <taxon>rosids</taxon>
        <taxon>fabids</taxon>
        <taxon>Malpighiales</taxon>
        <taxon>Euphorbiaceae</taxon>
        <taxon>Crotonoideae</taxon>
        <taxon>Jatropheae</taxon>
        <taxon>Jatropha</taxon>
    </lineage>
</organism>
<keyword evidence="5" id="KW-1185">Reference proteome</keyword>
<feature type="region of interest" description="Disordered" evidence="2">
    <location>
        <begin position="345"/>
        <end position="403"/>
    </location>
</feature>
<dbReference type="Proteomes" id="UP000027138">
    <property type="component" value="Unassembled WGS sequence"/>
</dbReference>
<protein>
    <recommendedName>
        <fullName evidence="3">Retrotransposon gag domain-containing protein</fullName>
    </recommendedName>
</protein>